<evidence type="ECO:0000313" key="4">
    <source>
        <dbReference type="EMBL" id="KAG3000306.1"/>
    </source>
</evidence>
<accession>A0A329RYY2</accession>
<dbReference type="Proteomes" id="UP000251314">
    <property type="component" value="Unassembled WGS sequence"/>
</dbReference>
<dbReference type="VEuPathDB" id="FungiDB:PC110_g14843"/>
<proteinExistence type="predicted"/>
<evidence type="ECO:0000313" key="1">
    <source>
        <dbReference type="EMBL" id="KAG2869119.1"/>
    </source>
</evidence>
<evidence type="ECO:0000313" key="3">
    <source>
        <dbReference type="EMBL" id="KAG2955968.1"/>
    </source>
</evidence>
<reference evidence="5 6" key="1">
    <citation type="submission" date="2018-01" db="EMBL/GenBank/DDBJ databases">
        <title>Draft genome of the strawberry crown rot pathogen Phytophthora cactorum.</title>
        <authorList>
            <person name="Armitage A.D."/>
            <person name="Lysoe E."/>
            <person name="Nellist C.F."/>
            <person name="Harrison R.J."/>
            <person name="Brurberg M.B."/>
        </authorList>
    </citation>
    <scope>NUCLEOTIDE SEQUENCE [LARGE SCALE GENOMIC DNA]</scope>
    <source>
        <strain evidence="5 6">10300</strain>
    </source>
</reference>
<comment type="caution">
    <text evidence="5">The sequence shown here is derived from an EMBL/GenBank/DDBJ whole genome shotgun (WGS) entry which is preliminary data.</text>
</comment>
<dbReference type="EMBL" id="RCML01000003">
    <property type="protein sequence ID" value="KAG3000306.1"/>
    <property type="molecule type" value="Genomic_DNA"/>
</dbReference>
<dbReference type="EMBL" id="RCMK01000001">
    <property type="protein sequence ID" value="KAG2955968.1"/>
    <property type="molecule type" value="Genomic_DNA"/>
</dbReference>
<dbReference type="AlphaFoldDB" id="A0A329RYY2"/>
<sequence length="85" mass="8714">MLAGSLLGVAAIVFGLGFSHGARTVLPYGEARFAPSSFSNEGDRLRRELAPVSAGASPDEVTALEATSVASCSVEPLPRGLELLV</sequence>
<evidence type="ECO:0000313" key="2">
    <source>
        <dbReference type="EMBL" id="KAG2944331.1"/>
    </source>
</evidence>
<dbReference type="Proteomes" id="UP000774804">
    <property type="component" value="Unassembled WGS sequence"/>
</dbReference>
<evidence type="ECO:0000313" key="5">
    <source>
        <dbReference type="EMBL" id="RAW28776.1"/>
    </source>
</evidence>
<dbReference type="Proteomes" id="UP000735874">
    <property type="component" value="Unassembled WGS sequence"/>
</dbReference>
<protein>
    <submittedName>
        <fullName evidence="5">Uncharacterized protein</fullName>
    </submittedName>
</protein>
<keyword evidence="6" id="KW-1185">Reference proteome</keyword>
<dbReference type="EMBL" id="MJFZ01000468">
    <property type="protein sequence ID" value="RAW28776.1"/>
    <property type="molecule type" value="Genomic_DNA"/>
</dbReference>
<dbReference type="OrthoDB" id="142136at2759"/>
<dbReference type="EMBL" id="RCMI01000004">
    <property type="protein sequence ID" value="KAG2944331.1"/>
    <property type="molecule type" value="Genomic_DNA"/>
</dbReference>
<gene>
    <name evidence="5" type="ORF">PC110_g14843</name>
    <name evidence="1" type="ORF">PC113_g497</name>
    <name evidence="2" type="ORF">PC115_g377</name>
    <name evidence="3" type="ORF">PC117_g43</name>
    <name evidence="4" type="ORF">PC118_g285</name>
</gene>
<dbReference type="Proteomes" id="UP000697107">
    <property type="component" value="Unassembled WGS sequence"/>
</dbReference>
<organism evidence="5 6">
    <name type="scientific">Phytophthora cactorum</name>
    <dbReference type="NCBI Taxonomy" id="29920"/>
    <lineage>
        <taxon>Eukaryota</taxon>
        <taxon>Sar</taxon>
        <taxon>Stramenopiles</taxon>
        <taxon>Oomycota</taxon>
        <taxon>Peronosporomycetes</taxon>
        <taxon>Peronosporales</taxon>
        <taxon>Peronosporaceae</taxon>
        <taxon>Phytophthora</taxon>
    </lineage>
</organism>
<evidence type="ECO:0000313" key="6">
    <source>
        <dbReference type="Proteomes" id="UP000251314"/>
    </source>
</evidence>
<dbReference type="Proteomes" id="UP000736787">
    <property type="component" value="Unassembled WGS sequence"/>
</dbReference>
<dbReference type="EMBL" id="RCMG01000005">
    <property type="protein sequence ID" value="KAG2869119.1"/>
    <property type="molecule type" value="Genomic_DNA"/>
</dbReference>
<reference evidence="1" key="2">
    <citation type="submission" date="2018-10" db="EMBL/GenBank/DDBJ databases">
        <title>Effector identification in a new, highly contiguous assembly of the strawberry crown rot pathogen Phytophthora cactorum.</title>
        <authorList>
            <person name="Armitage A.D."/>
            <person name="Nellist C.F."/>
            <person name="Bates H."/>
            <person name="Vickerstaff R.J."/>
            <person name="Harrison R.J."/>
        </authorList>
    </citation>
    <scope>NUCLEOTIDE SEQUENCE</scope>
    <source>
        <strain evidence="1">15-7</strain>
        <strain evidence="2">4032</strain>
        <strain evidence="3">4040</strain>
        <strain evidence="4">P415</strain>
    </source>
</reference>
<name>A0A329RYY2_9STRA</name>